<proteinExistence type="predicted"/>
<comment type="caution">
    <text evidence="1">The sequence shown here is derived from an EMBL/GenBank/DDBJ whole genome shotgun (WGS) entry which is preliminary data.</text>
</comment>
<accession>A0A101RZE2</accession>
<dbReference type="AlphaFoldDB" id="A0A101RZE2"/>
<dbReference type="Proteomes" id="UP000053669">
    <property type="component" value="Unassembled WGS sequence"/>
</dbReference>
<sequence length="71" mass="7752">MPHALQYQDRRVDLLLSEQSPLDEVLAAPSAAGLDGLAVRLVDVSDEIRHAERKEIVVVVDVEVVHAALGR</sequence>
<evidence type="ECO:0000313" key="2">
    <source>
        <dbReference type="Proteomes" id="UP000053669"/>
    </source>
</evidence>
<dbReference type="EMBL" id="LMWU01000029">
    <property type="protein sequence ID" value="KUN64518.1"/>
    <property type="molecule type" value="Genomic_DNA"/>
</dbReference>
<reference evidence="1 2" key="1">
    <citation type="submission" date="2015-10" db="EMBL/GenBank/DDBJ databases">
        <title>Draft genome sequence of Streptomyces canus DSM 40017, type strain for the species Streptomyces canus.</title>
        <authorList>
            <person name="Ruckert C."/>
            <person name="Winkler A."/>
            <person name="Kalinowski J."/>
            <person name="Kampfer P."/>
            <person name="Glaeser S."/>
        </authorList>
    </citation>
    <scope>NUCLEOTIDE SEQUENCE [LARGE SCALE GENOMIC DNA]</scope>
    <source>
        <strain evidence="1 2">DSM 40017</strain>
    </source>
</reference>
<organism evidence="1 2">
    <name type="scientific">Streptomyces canus</name>
    <dbReference type="NCBI Taxonomy" id="58343"/>
    <lineage>
        <taxon>Bacteria</taxon>
        <taxon>Bacillati</taxon>
        <taxon>Actinomycetota</taxon>
        <taxon>Actinomycetes</taxon>
        <taxon>Kitasatosporales</taxon>
        <taxon>Streptomycetaceae</taxon>
        <taxon>Streptomyces</taxon>
        <taxon>Streptomyces aurantiacus group</taxon>
    </lineage>
</organism>
<protein>
    <submittedName>
        <fullName evidence="1">Uncharacterized protein</fullName>
    </submittedName>
</protein>
<gene>
    <name evidence="1" type="ORF">AQJ46_29175</name>
</gene>
<evidence type="ECO:0000313" key="1">
    <source>
        <dbReference type="EMBL" id="KUN64518.1"/>
    </source>
</evidence>
<name>A0A101RZE2_9ACTN</name>